<feature type="chain" id="PRO_5047477591" description="DUF4410 domain-containing protein" evidence="1">
    <location>
        <begin position="20"/>
        <end position="212"/>
    </location>
</feature>
<keyword evidence="1" id="KW-0732">Signal</keyword>
<dbReference type="Proteomes" id="UP001319867">
    <property type="component" value="Chromosome"/>
</dbReference>
<evidence type="ECO:0008006" key="4">
    <source>
        <dbReference type="Google" id="ProtNLM"/>
    </source>
</evidence>
<evidence type="ECO:0000313" key="2">
    <source>
        <dbReference type="EMBL" id="BDB55102.1"/>
    </source>
</evidence>
<gene>
    <name evidence="2" type="ORF">GENT5_14070</name>
</gene>
<dbReference type="Gene3D" id="3.40.50.10610">
    <property type="entry name" value="ABC-type transport auxiliary lipoprotein component"/>
    <property type="match status" value="1"/>
</dbReference>
<protein>
    <recommendedName>
        <fullName evidence="4">DUF4410 domain-containing protein</fullName>
    </recommendedName>
</protein>
<feature type="signal peptide" evidence="1">
    <location>
        <begin position="1"/>
        <end position="19"/>
    </location>
</feature>
<reference evidence="2 3" key="1">
    <citation type="journal article" date="2022" name="Int. J. Syst. Evol. Microbiol.">
        <title>Flavobacterium ammonificans sp. nov. and Flavobacterium ammoniigenes sp. nov., ammonifying bacteria isolated from surface river water.</title>
        <authorList>
            <person name="Watanabe K."/>
            <person name="Kitamura T."/>
            <person name="Ogata Y."/>
            <person name="Shindo C."/>
            <person name="Suda W."/>
        </authorList>
    </citation>
    <scope>NUCLEOTIDE SEQUENCE [LARGE SCALE GENOMIC DNA]</scope>
    <source>
        <strain evidence="2 3">GENT5</strain>
    </source>
</reference>
<keyword evidence="3" id="KW-1185">Reference proteome</keyword>
<dbReference type="RefSeq" id="WP_229316493.1">
    <property type="nucleotide sequence ID" value="NZ_AP025184.1"/>
</dbReference>
<organism evidence="2 3">
    <name type="scientific">Flavobacterium ammoniigenes</name>
    <dbReference type="NCBI Taxonomy" id="1751095"/>
    <lineage>
        <taxon>Bacteria</taxon>
        <taxon>Pseudomonadati</taxon>
        <taxon>Bacteroidota</taxon>
        <taxon>Flavobacteriia</taxon>
        <taxon>Flavobacteriales</taxon>
        <taxon>Flavobacteriaceae</taxon>
        <taxon>Flavobacterium</taxon>
    </lineage>
</organism>
<reference evidence="2 3" key="2">
    <citation type="journal article" date="2022" name="Microorganisms">
        <title>Complete Genome Sequences of Two Flavobacterium ammonificans Strains and a Flavobacterium ammoniigenes Strain of Ammonifying Bacterioplankton Isolated from Surface River Water.</title>
        <authorList>
            <person name="Suda W."/>
            <person name="Ogata Y."/>
            <person name="Shindo C."/>
            <person name="Watanabe K."/>
        </authorList>
    </citation>
    <scope>NUCLEOTIDE SEQUENCE [LARGE SCALE GENOMIC DNA]</scope>
    <source>
        <strain evidence="2 3">GENT5</strain>
    </source>
</reference>
<name>A0ABN6L435_9FLAO</name>
<sequence>MKYSITFILALLTTITGNAQESAKQVFSSPNLATEIFNHKTVAILPFKANISYKRMPKNYNSQTIKDEAVQLGFNLQSGMYTYLLRRVDDYLVSVQDIEKTNTLLRQNKAFENLDEFTADQLAKMLGVDAVIKCSYSYEKTGSEGGAIVTTILFGVGKVATGELTMAIYNGKDGDLLWRFYKQMNEDVFSSANAVMERMMRKVGRNFPYQKQ</sequence>
<evidence type="ECO:0000313" key="3">
    <source>
        <dbReference type="Proteomes" id="UP001319867"/>
    </source>
</evidence>
<proteinExistence type="predicted"/>
<dbReference type="EMBL" id="AP025184">
    <property type="protein sequence ID" value="BDB55102.1"/>
    <property type="molecule type" value="Genomic_DNA"/>
</dbReference>
<evidence type="ECO:0000256" key="1">
    <source>
        <dbReference type="SAM" id="SignalP"/>
    </source>
</evidence>
<accession>A0ABN6L435</accession>